<dbReference type="CDD" id="cd15831">
    <property type="entry name" value="BTAD"/>
    <property type="match status" value="1"/>
</dbReference>
<dbReference type="PANTHER" id="PTHR35807">
    <property type="entry name" value="TRANSCRIPTIONAL REGULATOR REDD-RELATED"/>
    <property type="match status" value="1"/>
</dbReference>
<dbReference type="PROSITE" id="PS51755">
    <property type="entry name" value="OMPR_PHOB"/>
    <property type="match status" value="1"/>
</dbReference>
<reference evidence="9 10" key="1">
    <citation type="submission" date="2019-06" db="EMBL/GenBank/DDBJ databases">
        <title>Sequencing the genomes of 1000 actinobacteria strains.</title>
        <authorList>
            <person name="Klenk H.-P."/>
        </authorList>
    </citation>
    <scope>NUCLEOTIDE SEQUENCE [LARGE SCALE GENOMIC DNA]</scope>
    <source>
        <strain evidence="9 10">DSM 45928</strain>
    </source>
</reference>
<dbReference type="Gene3D" id="1.10.10.10">
    <property type="entry name" value="Winged helix-like DNA-binding domain superfamily/Winged helix DNA-binding domain"/>
    <property type="match status" value="1"/>
</dbReference>
<dbReference type="Pfam" id="PF00931">
    <property type="entry name" value="NB-ARC"/>
    <property type="match status" value="1"/>
</dbReference>
<dbReference type="Gene3D" id="3.40.50.300">
    <property type="entry name" value="P-loop containing nucleotide triphosphate hydrolases"/>
    <property type="match status" value="1"/>
</dbReference>
<evidence type="ECO:0000259" key="8">
    <source>
        <dbReference type="PROSITE" id="PS51755"/>
    </source>
</evidence>
<evidence type="ECO:0000256" key="4">
    <source>
        <dbReference type="ARBA" id="ARBA00023163"/>
    </source>
</evidence>
<feature type="region of interest" description="Disordered" evidence="6">
    <location>
        <begin position="1"/>
        <end position="26"/>
    </location>
</feature>
<dbReference type="InterPro" id="IPR005158">
    <property type="entry name" value="BTAD"/>
</dbReference>
<feature type="compositionally biased region" description="Basic and acidic residues" evidence="6">
    <location>
        <begin position="17"/>
        <end position="26"/>
    </location>
</feature>
<dbReference type="GO" id="GO:0006355">
    <property type="term" value="P:regulation of DNA-templated transcription"/>
    <property type="evidence" value="ECO:0007669"/>
    <property type="project" value="InterPro"/>
</dbReference>
<dbReference type="GO" id="GO:0003677">
    <property type="term" value="F:DNA binding"/>
    <property type="evidence" value="ECO:0007669"/>
    <property type="project" value="UniProtKB-UniRule"/>
</dbReference>
<dbReference type="GO" id="GO:0000160">
    <property type="term" value="P:phosphorelay signal transduction system"/>
    <property type="evidence" value="ECO:0007669"/>
    <property type="project" value="InterPro"/>
</dbReference>
<keyword evidence="10" id="KW-1185">Reference proteome</keyword>
<dbReference type="PROSITE" id="PS50943">
    <property type="entry name" value="HTH_CROC1"/>
    <property type="match status" value="1"/>
</dbReference>
<dbReference type="Proteomes" id="UP000317043">
    <property type="component" value="Unassembled WGS sequence"/>
</dbReference>
<dbReference type="OrthoDB" id="3275754at2"/>
<gene>
    <name evidence="9" type="ORF">FB566_1490</name>
</gene>
<dbReference type="Pfam" id="PF13424">
    <property type="entry name" value="TPR_12"/>
    <property type="match status" value="2"/>
</dbReference>
<accession>A0A543ATP6</accession>
<keyword evidence="3 5" id="KW-0238">DNA-binding</keyword>
<dbReference type="CDD" id="cd00093">
    <property type="entry name" value="HTH_XRE"/>
    <property type="match status" value="1"/>
</dbReference>
<evidence type="ECO:0000256" key="5">
    <source>
        <dbReference type="PROSITE-ProRule" id="PRU01091"/>
    </source>
</evidence>
<evidence type="ECO:0000256" key="1">
    <source>
        <dbReference type="ARBA" id="ARBA00005820"/>
    </source>
</evidence>
<keyword evidence="4" id="KW-0804">Transcription</keyword>
<dbReference type="SMART" id="SM01043">
    <property type="entry name" value="BTAD"/>
    <property type="match status" value="1"/>
</dbReference>
<dbReference type="EMBL" id="VFOW01000001">
    <property type="protein sequence ID" value="TQL75970.1"/>
    <property type="molecule type" value="Genomic_DNA"/>
</dbReference>
<dbReference type="Pfam" id="PF13560">
    <property type="entry name" value="HTH_31"/>
    <property type="match status" value="1"/>
</dbReference>
<dbReference type="PANTHER" id="PTHR35807:SF1">
    <property type="entry name" value="TRANSCRIPTIONAL REGULATOR REDD"/>
    <property type="match status" value="1"/>
</dbReference>
<evidence type="ECO:0000256" key="2">
    <source>
        <dbReference type="ARBA" id="ARBA00023015"/>
    </source>
</evidence>
<dbReference type="RefSeq" id="WP_142036671.1">
    <property type="nucleotide sequence ID" value="NZ_JBHTGS010000001.1"/>
</dbReference>
<dbReference type="PRINTS" id="PR00364">
    <property type="entry name" value="DISEASERSIST"/>
</dbReference>
<evidence type="ECO:0000256" key="3">
    <source>
        <dbReference type="ARBA" id="ARBA00023125"/>
    </source>
</evidence>
<comment type="caution">
    <text evidence="9">The sequence shown here is derived from an EMBL/GenBank/DDBJ whole genome shotgun (WGS) entry which is preliminary data.</text>
</comment>
<protein>
    <submittedName>
        <fullName evidence="9">DNA-binding SARP family transcriptional activator</fullName>
    </submittedName>
</protein>
<sequence>MTPTPAFGVMERWQPPGDREDKVPDRSAPRFGQLLRHHRLRRGLTQDALARRCGISVATIRDLEQHRTRLPRRRSVAALVDALRLAGPLRTEFETASLSPTEPVDDHAEYPPSAAEPDDPITLAVLGPLTLRHGNREIAVASLRQRQLLGRLALSANVTVGRDELVDLLWDGDVPATAVGLIQTYVARLRRTLRVGECDRLSLSATPGGYRLDATADTLDTLRFRDLVTRARRAEPPEAARCLISAFELWRGEPFADVAGLRLHPLMTALQEARIAAAASLAELATVVDEDLLPALRLQAAHHPLHEPLQARFMLALAARGRRGEALHHYQHLRRRLVETLGIDPSHELAETHVRILRDRAGAGSATVESVRPAQLPLPTGSLVGRLAQTRQLDRILSRVLDDNSTQIVTIEGGAGVGKTALALHWSHRVADKFEDGQLYVDFRGAESASPVATVRGLLPALGVSPQRIPTGDEALLGLYRTLLYRRRMLIVLDNVRDADQVRPLLPGSDGSMVLVTSRAKLTGLVTTHQATPMPVGSLDADEAVEMLTSRLGRSRTGRHVDAVVRLAELCDRLPLALAIASARAAAEPDLPLDELADLLEGDRDDLSAFSTTDPASDLRAVFSWSYDRLSPDAGRLFRMLSLHPPVDVSLAAAAALAGLSTARVHPLLTELAGTHLVTLHTGGRSELPDLLYRYAGERSRAVDSEADRRAALRRMSDYYLHTAHGAARLLDPHRIPIPLPPADADTEVVAERWCDAVEARHWFITEHAALLCVVDHAEAHGLDDHAWRLAWSLTDFLQRQGFWHDWVRTQHTASRAVRRVGDRLDIAHMTRSLGRAYAQLGEVEPARRHLTEAFERYAELGEHLSQARTLRNLAYVLGRHGFCRDALIHAQEALRLYRPDDDPAERANTLNVIGWHHAILGEYDRALPLCESALEMLRRTDDRRGLGVTLDSLGFIHHHLGDPCRATRCYGEAITVYVDIGDRHNEAETRARLAQTYRELGRDEDAEQAWKLANEILDDLGEFAHVEPLVRPV</sequence>
<dbReference type="SUPFAM" id="SSF46894">
    <property type="entry name" value="C-terminal effector domain of the bipartite response regulators"/>
    <property type="match status" value="1"/>
</dbReference>
<keyword evidence="2" id="KW-0805">Transcription regulation</keyword>
<dbReference type="InterPro" id="IPR036388">
    <property type="entry name" value="WH-like_DNA-bd_sf"/>
</dbReference>
<dbReference type="SUPFAM" id="SSF47413">
    <property type="entry name" value="lambda repressor-like DNA-binding domains"/>
    <property type="match status" value="1"/>
</dbReference>
<name>A0A543ATP6_9ACTN</name>
<dbReference type="SUPFAM" id="SSF52540">
    <property type="entry name" value="P-loop containing nucleoside triphosphate hydrolases"/>
    <property type="match status" value="1"/>
</dbReference>
<feature type="domain" description="OmpR/PhoB-type" evidence="8">
    <location>
        <begin position="112"/>
        <end position="214"/>
    </location>
</feature>
<dbReference type="GO" id="GO:0043531">
    <property type="term" value="F:ADP binding"/>
    <property type="evidence" value="ECO:0007669"/>
    <property type="project" value="InterPro"/>
</dbReference>
<dbReference type="AlphaFoldDB" id="A0A543ATP6"/>
<feature type="DNA-binding region" description="OmpR/PhoB-type" evidence="5">
    <location>
        <begin position="112"/>
        <end position="214"/>
    </location>
</feature>
<dbReference type="InterPro" id="IPR001387">
    <property type="entry name" value="Cro/C1-type_HTH"/>
</dbReference>
<dbReference type="InterPro" id="IPR016032">
    <property type="entry name" value="Sig_transdc_resp-reg_C-effctor"/>
</dbReference>
<proteinExistence type="inferred from homology"/>
<evidence type="ECO:0000313" key="10">
    <source>
        <dbReference type="Proteomes" id="UP000317043"/>
    </source>
</evidence>
<comment type="similarity">
    <text evidence="1">Belongs to the AfsR/DnrI/RedD regulatory family.</text>
</comment>
<dbReference type="InterPro" id="IPR011990">
    <property type="entry name" value="TPR-like_helical_dom_sf"/>
</dbReference>
<dbReference type="InterPro" id="IPR001867">
    <property type="entry name" value="OmpR/PhoB-type_DNA-bd"/>
</dbReference>
<evidence type="ECO:0000313" key="9">
    <source>
        <dbReference type="EMBL" id="TQL75970.1"/>
    </source>
</evidence>
<feature type="region of interest" description="Disordered" evidence="6">
    <location>
        <begin position="94"/>
        <end position="119"/>
    </location>
</feature>
<feature type="domain" description="HTH cro/C1-type" evidence="7">
    <location>
        <begin position="35"/>
        <end position="89"/>
    </location>
</feature>
<dbReference type="InterPro" id="IPR010982">
    <property type="entry name" value="Lambda_DNA-bd_dom_sf"/>
</dbReference>
<dbReference type="Gene3D" id="1.25.40.10">
    <property type="entry name" value="Tetratricopeptide repeat domain"/>
    <property type="match status" value="2"/>
</dbReference>
<dbReference type="Pfam" id="PF03704">
    <property type="entry name" value="BTAD"/>
    <property type="match status" value="1"/>
</dbReference>
<dbReference type="SMART" id="SM00530">
    <property type="entry name" value="HTH_XRE"/>
    <property type="match status" value="1"/>
</dbReference>
<dbReference type="InterPro" id="IPR051677">
    <property type="entry name" value="AfsR-DnrI-RedD_regulator"/>
</dbReference>
<dbReference type="SMART" id="SM00862">
    <property type="entry name" value="Trans_reg_C"/>
    <property type="match status" value="1"/>
</dbReference>
<dbReference type="InterPro" id="IPR019734">
    <property type="entry name" value="TPR_rpt"/>
</dbReference>
<organism evidence="9 10">
    <name type="scientific">Stackebrandtia endophytica</name>
    <dbReference type="NCBI Taxonomy" id="1496996"/>
    <lineage>
        <taxon>Bacteria</taxon>
        <taxon>Bacillati</taxon>
        <taxon>Actinomycetota</taxon>
        <taxon>Actinomycetes</taxon>
        <taxon>Glycomycetales</taxon>
        <taxon>Glycomycetaceae</taxon>
        <taxon>Stackebrandtia</taxon>
    </lineage>
</organism>
<evidence type="ECO:0000259" key="7">
    <source>
        <dbReference type="PROSITE" id="PS50943"/>
    </source>
</evidence>
<dbReference type="InterPro" id="IPR027417">
    <property type="entry name" value="P-loop_NTPase"/>
</dbReference>
<dbReference type="Gene3D" id="1.10.260.40">
    <property type="entry name" value="lambda repressor-like DNA-binding domains"/>
    <property type="match status" value="1"/>
</dbReference>
<dbReference type="SMART" id="SM00028">
    <property type="entry name" value="TPR"/>
    <property type="match status" value="5"/>
</dbReference>
<dbReference type="InterPro" id="IPR002182">
    <property type="entry name" value="NB-ARC"/>
</dbReference>
<dbReference type="InParanoid" id="A0A543ATP6"/>
<evidence type="ECO:0000256" key="6">
    <source>
        <dbReference type="SAM" id="MobiDB-lite"/>
    </source>
</evidence>
<dbReference type="SUPFAM" id="SSF48452">
    <property type="entry name" value="TPR-like"/>
    <property type="match status" value="2"/>
</dbReference>